<protein>
    <submittedName>
        <fullName evidence="2">Unannotated protein</fullName>
    </submittedName>
</protein>
<keyword evidence="1" id="KW-0472">Membrane</keyword>
<reference evidence="2" key="1">
    <citation type="submission" date="2020-05" db="EMBL/GenBank/DDBJ databases">
        <authorList>
            <person name="Chiriac C."/>
            <person name="Salcher M."/>
            <person name="Ghai R."/>
            <person name="Kavagutti S V."/>
        </authorList>
    </citation>
    <scope>NUCLEOTIDE SEQUENCE</scope>
</reference>
<name>A0A6J7KAY8_9ZZZZ</name>
<feature type="transmembrane region" description="Helical" evidence="1">
    <location>
        <begin position="76"/>
        <end position="94"/>
    </location>
</feature>
<dbReference type="AlphaFoldDB" id="A0A6J7KAY8"/>
<feature type="transmembrane region" description="Helical" evidence="1">
    <location>
        <begin position="135"/>
        <end position="156"/>
    </location>
</feature>
<evidence type="ECO:0000256" key="1">
    <source>
        <dbReference type="SAM" id="Phobius"/>
    </source>
</evidence>
<dbReference type="EMBL" id="CAFBNP010000068">
    <property type="protein sequence ID" value="CAB4952715.1"/>
    <property type="molecule type" value="Genomic_DNA"/>
</dbReference>
<organism evidence="2">
    <name type="scientific">freshwater metagenome</name>
    <dbReference type="NCBI Taxonomy" id="449393"/>
    <lineage>
        <taxon>unclassified sequences</taxon>
        <taxon>metagenomes</taxon>
        <taxon>ecological metagenomes</taxon>
    </lineage>
</organism>
<proteinExistence type="predicted"/>
<keyword evidence="1" id="KW-1133">Transmembrane helix</keyword>
<keyword evidence="1" id="KW-0812">Transmembrane</keyword>
<sequence>MGPKKSAAANLQLASKIAIWAKKFNLSEDAYISRLVPSVEKGADLDYWATYDATEMLPYPEIKSGLRENSISERLITFRNVMVFVPVAFTWAGISQATTAFSSYSESNPNKIVNFFDFWENGYGVLNKFWTLSNIARIDFLLLTLVIITSLAIAYFQQTSKVRRNAEKDEIDQERLNIALDVNEYLFRFRALTPVVLNQSISAAIRDLRASSSSVGKLMKSSEKSAAELAKGSAIRQQLSSIQKLVEKFQK</sequence>
<accession>A0A6J7KAY8</accession>
<gene>
    <name evidence="2" type="ORF">UFOPK3828_00474</name>
</gene>
<evidence type="ECO:0000313" key="2">
    <source>
        <dbReference type="EMBL" id="CAB4952715.1"/>
    </source>
</evidence>